<name>A0ABR7D587_9BACT</name>
<dbReference type="SUPFAM" id="SSF48498">
    <property type="entry name" value="Tetracyclin repressor-like, C-terminal domain"/>
    <property type="match status" value="1"/>
</dbReference>
<dbReference type="RefSeq" id="WP_099290145.1">
    <property type="nucleotide sequence ID" value="NZ_JACOOH010000008.1"/>
</dbReference>
<evidence type="ECO:0000313" key="2">
    <source>
        <dbReference type="Proteomes" id="UP000646484"/>
    </source>
</evidence>
<sequence length="207" mass="24496">MTEKKCLLTDKLRNYVYRHGTELSDDKLKEMGTSLEEINENFSGMEDIANSIFEQERVAFEKIFEEYDFDGWNAIDILLLVGNEIHDRFFNVSPSVSFKLAETFPGIFESHKQRRSDFIYEKIKINIEKGMQQGMYKDDVSSEMVARMYIAKLNDIHNREIYPPEVFDFGTIFNNLIDGVIRTITNEEGWQYYKQRKQLYSVLSFNR</sequence>
<accession>A0ABR7D587</accession>
<dbReference type="InterPro" id="IPR036271">
    <property type="entry name" value="Tet_transcr_reg_TetR-rel_C_sf"/>
</dbReference>
<dbReference type="Proteomes" id="UP000646484">
    <property type="component" value="Unassembled WGS sequence"/>
</dbReference>
<organism evidence="1 2">
    <name type="scientific">Butyricimonas hominis</name>
    <dbReference type="NCBI Taxonomy" id="2763032"/>
    <lineage>
        <taxon>Bacteria</taxon>
        <taxon>Pseudomonadati</taxon>
        <taxon>Bacteroidota</taxon>
        <taxon>Bacteroidia</taxon>
        <taxon>Bacteroidales</taxon>
        <taxon>Odoribacteraceae</taxon>
        <taxon>Butyricimonas</taxon>
    </lineage>
</organism>
<comment type="caution">
    <text evidence="1">The sequence shown here is derived from an EMBL/GenBank/DDBJ whole genome shotgun (WGS) entry which is preliminary data.</text>
</comment>
<protein>
    <recommendedName>
        <fullName evidence="3">TetR/AcrR family transcriptional regulator</fullName>
    </recommendedName>
</protein>
<evidence type="ECO:0008006" key="3">
    <source>
        <dbReference type="Google" id="ProtNLM"/>
    </source>
</evidence>
<dbReference type="EMBL" id="JACOOH010000008">
    <property type="protein sequence ID" value="MBC5622917.1"/>
    <property type="molecule type" value="Genomic_DNA"/>
</dbReference>
<keyword evidence="2" id="KW-1185">Reference proteome</keyword>
<evidence type="ECO:0000313" key="1">
    <source>
        <dbReference type="EMBL" id="MBC5622917.1"/>
    </source>
</evidence>
<proteinExistence type="predicted"/>
<dbReference type="Gene3D" id="1.10.357.10">
    <property type="entry name" value="Tetracycline Repressor, domain 2"/>
    <property type="match status" value="1"/>
</dbReference>
<gene>
    <name evidence="1" type="ORF">H8S64_17635</name>
</gene>
<reference evidence="1 2" key="1">
    <citation type="submission" date="2020-08" db="EMBL/GenBank/DDBJ databases">
        <title>Genome public.</title>
        <authorList>
            <person name="Liu C."/>
            <person name="Sun Q."/>
        </authorList>
    </citation>
    <scope>NUCLEOTIDE SEQUENCE [LARGE SCALE GENOMIC DNA]</scope>
    <source>
        <strain evidence="1 2">NSJ-56</strain>
    </source>
</reference>